<dbReference type="GO" id="GO:0071555">
    <property type="term" value="P:cell wall organization"/>
    <property type="evidence" value="ECO:0007669"/>
    <property type="project" value="UniProtKB-KW"/>
</dbReference>
<keyword evidence="2" id="KW-0812">Transmembrane</keyword>
<dbReference type="PANTHER" id="PTHR30518">
    <property type="entry name" value="ENDOLYTIC MUREIN TRANSGLYCOSYLASE"/>
    <property type="match status" value="1"/>
</dbReference>
<dbReference type="Pfam" id="PF02618">
    <property type="entry name" value="YceG"/>
    <property type="match status" value="1"/>
</dbReference>
<dbReference type="NCBIfam" id="TIGR00247">
    <property type="entry name" value="endolytic transglycosylase MltG"/>
    <property type="match status" value="1"/>
</dbReference>
<evidence type="ECO:0000256" key="1">
    <source>
        <dbReference type="ARBA" id="ARBA00022475"/>
    </source>
</evidence>
<dbReference type="Proteomes" id="UP001140076">
    <property type="component" value="Unassembled WGS sequence"/>
</dbReference>
<dbReference type="Gene3D" id="3.30.1490.480">
    <property type="entry name" value="Endolytic murein transglycosylase"/>
    <property type="match status" value="1"/>
</dbReference>
<dbReference type="EMBL" id="JAJAQC010000064">
    <property type="protein sequence ID" value="MDA0567575.1"/>
    <property type="molecule type" value="Genomic_DNA"/>
</dbReference>
<dbReference type="PANTHER" id="PTHR30518:SF2">
    <property type="entry name" value="ENDOLYTIC MUREIN TRANSGLYCOSYLASE"/>
    <property type="match status" value="1"/>
</dbReference>
<organism evidence="7 8">
    <name type="scientific">Streptomonospora mangrovi</name>
    <dbReference type="NCBI Taxonomy" id="2883123"/>
    <lineage>
        <taxon>Bacteria</taxon>
        <taxon>Bacillati</taxon>
        <taxon>Actinomycetota</taxon>
        <taxon>Actinomycetes</taxon>
        <taxon>Streptosporangiales</taxon>
        <taxon>Nocardiopsidaceae</taxon>
        <taxon>Streptomonospora</taxon>
    </lineage>
</organism>
<evidence type="ECO:0000256" key="5">
    <source>
        <dbReference type="ARBA" id="ARBA00023239"/>
    </source>
</evidence>
<dbReference type="RefSeq" id="WP_270074820.1">
    <property type="nucleotide sequence ID" value="NZ_JAJAQC010000064.1"/>
</dbReference>
<dbReference type="HAMAP" id="MF_02065">
    <property type="entry name" value="MltG"/>
    <property type="match status" value="1"/>
</dbReference>
<evidence type="ECO:0000256" key="6">
    <source>
        <dbReference type="ARBA" id="ARBA00023316"/>
    </source>
</evidence>
<feature type="non-terminal residue" evidence="7">
    <location>
        <position position="1"/>
    </location>
</feature>
<keyword evidence="4" id="KW-0472">Membrane</keyword>
<evidence type="ECO:0000256" key="3">
    <source>
        <dbReference type="ARBA" id="ARBA00022989"/>
    </source>
</evidence>
<comment type="caution">
    <text evidence="7">The sequence shown here is derived from an EMBL/GenBank/DDBJ whole genome shotgun (WGS) entry which is preliminary data.</text>
</comment>
<evidence type="ECO:0000313" key="8">
    <source>
        <dbReference type="Proteomes" id="UP001140076"/>
    </source>
</evidence>
<dbReference type="AlphaFoldDB" id="A0A9X3NVC9"/>
<gene>
    <name evidence="7" type="primary">mltG</name>
    <name evidence="7" type="ORF">LG943_25110</name>
</gene>
<proteinExistence type="inferred from homology"/>
<keyword evidence="3" id="KW-1133">Transmembrane helix</keyword>
<keyword evidence="6" id="KW-0961">Cell wall biogenesis/degradation</keyword>
<keyword evidence="1" id="KW-1003">Cell membrane</keyword>
<evidence type="ECO:0000256" key="2">
    <source>
        <dbReference type="ARBA" id="ARBA00022692"/>
    </source>
</evidence>
<dbReference type="GO" id="GO:0016829">
    <property type="term" value="F:lyase activity"/>
    <property type="evidence" value="ECO:0007669"/>
    <property type="project" value="UniProtKB-KW"/>
</dbReference>
<evidence type="ECO:0000256" key="4">
    <source>
        <dbReference type="ARBA" id="ARBA00023136"/>
    </source>
</evidence>
<keyword evidence="8" id="KW-1185">Reference proteome</keyword>
<protein>
    <submittedName>
        <fullName evidence="7">Endolytic transglycosylase MltG</fullName>
    </submittedName>
</protein>
<name>A0A9X3NVC9_9ACTN</name>
<sequence length="358" mass="38108">GRRGGRRAKAARGRPRKGVTVVVALALVTGVGAGGFALGRTYLFPPDFEGDGSGSVEVVVEEGATGQAIADELVAQGVVASPRAFLNALGSHGGNVAPGTYRLHEQMSGDAAVELLMDPSARLQAHITFKEGLRAEEVLRLLHENTGIPMAELRAALEDPEALGLPDYAEQGAEGYLFPDTYDMPADADAAALLRRMVDRFHQVAEDVDLEDAAAERNLTPNEAMAVAAIVQAESGSAEDMPKVARVVYNRLEAVMELGMDSTCFYVIDEYGIALTNDQLAECKAAGSEYATYGRTGLPAGPIVSPGRQAIEAALNPAEGEWLYFVATDPENGVTEFAETYAEFEQLKAEFEQNRGDL</sequence>
<keyword evidence="5" id="KW-0456">Lyase</keyword>
<evidence type="ECO:0000313" key="7">
    <source>
        <dbReference type="EMBL" id="MDA0567575.1"/>
    </source>
</evidence>
<accession>A0A9X3NVC9</accession>
<dbReference type="InterPro" id="IPR003770">
    <property type="entry name" value="MLTG-like"/>
</dbReference>
<reference evidence="7" key="1">
    <citation type="submission" date="2021-10" db="EMBL/GenBank/DDBJ databases">
        <title>Streptomonospora sp. nov., isolated from mangrove soil.</title>
        <authorList>
            <person name="Chen X."/>
            <person name="Ge X."/>
            <person name="Liu W."/>
        </authorList>
    </citation>
    <scope>NUCLEOTIDE SEQUENCE</scope>
    <source>
        <strain evidence="7">S1-112</strain>
    </source>
</reference>